<dbReference type="GO" id="GO:0009289">
    <property type="term" value="C:pilus"/>
    <property type="evidence" value="ECO:0007669"/>
    <property type="project" value="UniProtKB-SubCell"/>
</dbReference>
<dbReference type="Pfam" id="PF05567">
    <property type="entry name" value="T4P_PilY1"/>
    <property type="match status" value="1"/>
</dbReference>
<sequence>MFRILRAVALLALAAVPIVGHPDDTDIFAPSTSTAQGAPNILFILDNTANWSKASQQWVGSPTQGQAELLAIKKFVANLKKPTNVGLMMLTDRSSKRNGAYVRFGIRDMMNTANNQAFQDIVAGIASNNNDYNVNSPDEKLDQNSGNYANALYEAWLYLTGADNSWAGMDPLADFAGNNGTNKDQLTTSATGNLNAGFAYKGSGNGAGYNSPLGGGCAQTYIIFIGNNRQGLMPPVPAATDPAITTLNKYKVATVPDVQSAWAHFLKTRPDLGTNTTAAKNGSIMTFTIDAFNAQQNPDFTTMMKNVAKQGTETNSGYFQAGSDVELETALNKIRDRILDTNSVFASVSLPVSVSVRGTYLNQVYLGMFRPDALSKPNWVGNLKQYQLAADKSTTPPTVFLADAASKAVENPTTGFVNPDVTSIWATGSTFWSLANYPGSQGSGGASDAPDGDLVEKGGAGQYLRTTFATSQAARQVFTCTSGCNPGSALKDTPFSTANSSIVATSLGLDSAANKEPVINWVRGGNTLADDPAVANPSAAPVYNIRGFVHGDVLHSRPAVINYSRNADDVVVFYGANDGMLHAVKGGPAGGNELWSFIPSEHFSKFSRMYKHDPAISSTSPKPYFVDGSATVYTYSTKGDGIIDATRGDKAYLFLTMRRGGRFIYALDVSDPSKPTLLWKRSNADTYFTEMGQTWSDLRVAKIRATRDPVLIFGLGYDPDANDPVIQQKATMGRGVMVLNAVTGVVLWQAGPSAVTGDTGLNVPEMAYAMPANMAIIDSDRDGYIDRIYAADTGANIWRINISDADPKNWKAGLLAALGGTGADARKFLYAPDVVPPPVGTNPAYDTLMIGSGDREHPFDTSIRNRYYMIRDYHELNAMRGTAIVEGALGSSTVKDGELYDATANLVQQGTAEQMAQANAALTAASGWYIVLGTGEKVVSGSTTLSGTVMFGTNTPKVASPNSCTGDLGVARIYQLNYLNGAAIADLNNKTVGLTSDDRFQERAGGGYPPTPVPVSVRIGNDDYNVAISGTQVISPPGPKLGRRYRIFWRRGMD</sequence>
<dbReference type="InterPro" id="IPR008707">
    <property type="entry name" value="B-propeller_PilY1"/>
</dbReference>
<organism evidence="9 10">
    <name type="scientific">Cupriavidus necator</name>
    <name type="common">Alcaligenes eutrophus</name>
    <name type="synonym">Ralstonia eutropha</name>
    <dbReference type="NCBI Taxonomy" id="106590"/>
    <lineage>
        <taxon>Bacteria</taxon>
        <taxon>Pseudomonadati</taxon>
        <taxon>Pseudomonadota</taxon>
        <taxon>Betaproteobacteria</taxon>
        <taxon>Burkholderiales</taxon>
        <taxon>Burkholderiaceae</taxon>
        <taxon>Cupriavidus</taxon>
    </lineage>
</organism>
<evidence type="ECO:0000256" key="4">
    <source>
        <dbReference type="ARBA" id="ARBA00022723"/>
    </source>
</evidence>
<feature type="signal peptide" evidence="7">
    <location>
        <begin position="1"/>
        <end position="22"/>
    </location>
</feature>
<evidence type="ECO:0000256" key="6">
    <source>
        <dbReference type="ARBA" id="ARBA00023263"/>
    </source>
</evidence>
<comment type="subcellular location">
    <subcellularLocation>
        <location evidence="1">Fimbrium</location>
    </subcellularLocation>
</comment>
<evidence type="ECO:0000313" key="9">
    <source>
        <dbReference type="EMBL" id="RCJ08877.1"/>
    </source>
</evidence>
<evidence type="ECO:0000256" key="3">
    <source>
        <dbReference type="ARBA" id="ARBA00022558"/>
    </source>
</evidence>
<evidence type="ECO:0000256" key="5">
    <source>
        <dbReference type="ARBA" id="ARBA00022837"/>
    </source>
</evidence>
<evidence type="ECO:0000313" key="10">
    <source>
        <dbReference type="Proteomes" id="UP000253501"/>
    </source>
</evidence>
<name>A0A367PNV8_CUPNE</name>
<accession>A0A367PNV8</accession>
<evidence type="ECO:0000256" key="7">
    <source>
        <dbReference type="SAM" id="SignalP"/>
    </source>
</evidence>
<comment type="similarity">
    <text evidence="2">Belongs to the PilY1 family.</text>
</comment>
<evidence type="ECO:0000256" key="1">
    <source>
        <dbReference type="ARBA" id="ARBA00004561"/>
    </source>
</evidence>
<feature type="domain" description="PilY1 beta-propeller" evidence="8">
    <location>
        <begin position="570"/>
        <end position="809"/>
    </location>
</feature>
<dbReference type="Proteomes" id="UP000253501">
    <property type="component" value="Unassembled WGS sequence"/>
</dbReference>
<keyword evidence="6" id="KW-0281">Fimbrium</keyword>
<keyword evidence="5" id="KW-0106">Calcium</keyword>
<evidence type="ECO:0000256" key="2">
    <source>
        <dbReference type="ARBA" id="ARBA00008387"/>
    </source>
</evidence>
<reference evidence="9 10" key="1">
    <citation type="submission" date="2018-04" db="EMBL/GenBank/DDBJ databases">
        <title>Cupriavidus necator CR12 genome sequencing and assembly.</title>
        <authorList>
            <person name="Ben Fekih I."/>
            <person name="Mazhar H.S."/>
            <person name="Bello S.K."/>
            <person name="Rensing C."/>
        </authorList>
    </citation>
    <scope>NUCLEOTIDE SEQUENCE [LARGE SCALE GENOMIC DNA]</scope>
    <source>
        <strain evidence="9 10">CR12</strain>
    </source>
</reference>
<protein>
    <submittedName>
        <fullName evidence="9">Pilus assembly protein PilY</fullName>
    </submittedName>
</protein>
<feature type="chain" id="PRO_5016712874" evidence="7">
    <location>
        <begin position="23"/>
        <end position="1054"/>
    </location>
</feature>
<dbReference type="SUPFAM" id="SSF50998">
    <property type="entry name" value="Quinoprotein alcohol dehydrogenase-like"/>
    <property type="match status" value="1"/>
</dbReference>
<dbReference type="AlphaFoldDB" id="A0A367PNV8"/>
<dbReference type="InterPro" id="IPR011047">
    <property type="entry name" value="Quinoprotein_ADH-like_sf"/>
</dbReference>
<gene>
    <name evidence="9" type="ORF">DDK22_08335</name>
</gene>
<keyword evidence="3" id="KW-1029">Fimbrium biogenesis</keyword>
<keyword evidence="7" id="KW-0732">Signal</keyword>
<comment type="caution">
    <text evidence="9">The sequence shown here is derived from an EMBL/GenBank/DDBJ whole genome shotgun (WGS) entry which is preliminary data.</text>
</comment>
<dbReference type="EMBL" id="QDHA01000020">
    <property type="protein sequence ID" value="RCJ08877.1"/>
    <property type="molecule type" value="Genomic_DNA"/>
</dbReference>
<proteinExistence type="inferred from homology"/>
<dbReference type="GO" id="GO:0046872">
    <property type="term" value="F:metal ion binding"/>
    <property type="evidence" value="ECO:0007669"/>
    <property type="project" value="UniProtKB-KW"/>
</dbReference>
<keyword evidence="4" id="KW-0479">Metal-binding</keyword>
<evidence type="ECO:0000259" key="8">
    <source>
        <dbReference type="Pfam" id="PF05567"/>
    </source>
</evidence>